<keyword evidence="2" id="KW-0472">Membrane</keyword>
<name>A0A9D1DC87_9FIRM</name>
<keyword evidence="2" id="KW-1133">Transmembrane helix</keyword>
<feature type="transmembrane region" description="Helical" evidence="2">
    <location>
        <begin position="7"/>
        <end position="29"/>
    </location>
</feature>
<feature type="compositionally biased region" description="Polar residues" evidence="1">
    <location>
        <begin position="36"/>
        <end position="48"/>
    </location>
</feature>
<dbReference type="Proteomes" id="UP000886749">
    <property type="component" value="Unassembled WGS sequence"/>
</dbReference>
<evidence type="ECO:0000313" key="4">
    <source>
        <dbReference type="Proteomes" id="UP000886749"/>
    </source>
</evidence>
<proteinExistence type="predicted"/>
<accession>A0A9D1DC87</accession>
<evidence type="ECO:0000313" key="3">
    <source>
        <dbReference type="EMBL" id="HIR40548.1"/>
    </source>
</evidence>
<feature type="compositionally biased region" description="Acidic residues" evidence="1">
    <location>
        <begin position="58"/>
        <end position="73"/>
    </location>
</feature>
<evidence type="ECO:0000256" key="1">
    <source>
        <dbReference type="SAM" id="MobiDB-lite"/>
    </source>
</evidence>
<feature type="region of interest" description="Disordered" evidence="1">
    <location>
        <begin position="36"/>
        <end position="83"/>
    </location>
</feature>
<dbReference type="EMBL" id="DVGY01000045">
    <property type="protein sequence ID" value="HIR40548.1"/>
    <property type="molecule type" value="Genomic_DNA"/>
</dbReference>
<keyword evidence="2" id="KW-0812">Transmembrane</keyword>
<feature type="region of interest" description="Disordered" evidence="1">
    <location>
        <begin position="403"/>
        <end position="447"/>
    </location>
</feature>
<dbReference type="AlphaFoldDB" id="A0A9D1DC87"/>
<sequence length="739" mass="80766">MEKKKKIVLLCAIAAVIVVIGVVLCVVLLNIQPSDQDQPADVNTSTVSGGEWLQDPDQQQEEPLEPTAEEGEELTGTSKEDSYSIPMSDLYTFTDPSDINFDTRYVLYGGSSCSMARGLSSQGFSVEGAYEILYTYQGKCTGEYKCYVLSSEADAIKAYNYLSQYYYGDDTHCERHGDVVCIVNDGDYVQKTYIDFYYQQNAISSPTAEAYLGMGFFFNGMSPYHGSATVPSASTGTTQLSGSAGLPSIGSPVPVPPLEPVGTGEENFVLKISDRYTFTDPAGLDFDTRYVLYGDGNSSSVAIVNQQGCHVVEMYEVLYVKNGKAVAEYKCYRAADVASAQQMANLYSGVATQHEDVVLMYSDQASLEQLMGYYVQFGGMSEATPTAYLQYMMAYEGMVPYQGTTVPEPPAEEKPVDPTPGGDEETPTPGGDDNQPEKPTEGIQLGDSYVFTDPDGMDYDARYVLYGDSSNPFASQNGAEEFYVILYAKDSAPLGEYQCYVMPDETSAAALVEKLGEFYDTSLSQGNVVVVANSGEYVQQTIDLYVQYGMIPEATVEAYYNAMYVSYGMTLTKDTVYPEDLEGIQLGDSYVFADPEGMDYDARYVLYGDSSNPFASQNGAEEYYVILYAKGSAPLGEYQCYVMPDETSAAALVEKLGEFYDTSLSQGNVVVVSNSGEYVQQTIDLYVQYGMISEATVEAYYNAMYVSYGMTLTEDTVPAAGEVEISTAAVIPYLKDDEL</sequence>
<evidence type="ECO:0000256" key="2">
    <source>
        <dbReference type="SAM" id="Phobius"/>
    </source>
</evidence>
<reference evidence="3" key="1">
    <citation type="submission" date="2020-10" db="EMBL/GenBank/DDBJ databases">
        <authorList>
            <person name="Gilroy R."/>
        </authorList>
    </citation>
    <scope>NUCLEOTIDE SEQUENCE</scope>
    <source>
        <strain evidence="3">CHK184-25365</strain>
    </source>
</reference>
<protein>
    <submittedName>
        <fullName evidence="3">Uncharacterized protein</fullName>
    </submittedName>
</protein>
<comment type="caution">
    <text evidence="3">The sequence shown here is derived from an EMBL/GenBank/DDBJ whole genome shotgun (WGS) entry which is preliminary data.</text>
</comment>
<organism evidence="3 4">
    <name type="scientific">Candidatus Egerieicola pullicola</name>
    <dbReference type="NCBI Taxonomy" id="2840775"/>
    <lineage>
        <taxon>Bacteria</taxon>
        <taxon>Bacillati</taxon>
        <taxon>Bacillota</taxon>
        <taxon>Clostridia</taxon>
        <taxon>Eubacteriales</taxon>
        <taxon>Oscillospiraceae</taxon>
        <taxon>Oscillospiraceae incertae sedis</taxon>
        <taxon>Candidatus Egerieicola</taxon>
    </lineage>
</organism>
<gene>
    <name evidence="3" type="ORF">IAB36_01820</name>
</gene>
<reference evidence="3" key="2">
    <citation type="journal article" date="2021" name="PeerJ">
        <title>Extensive microbial diversity within the chicken gut microbiome revealed by metagenomics and culture.</title>
        <authorList>
            <person name="Gilroy R."/>
            <person name="Ravi A."/>
            <person name="Getino M."/>
            <person name="Pursley I."/>
            <person name="Horton D.L."/>
            <person name="Alikhan N.F."/>
            <person name="Baker D."/>
            <person name="Gharbi K."/>
            <person name="Hall N."/>
            <person name="Watson M."/>
            <person name="Adriaenssens E.M."/>
            <person name="Foster-Nyarko E."/>
            <person name="Jarju S."/>
            <person name="Secka A."/>
            <person name="Antonio M."/>
            <person name="Oren A."/>
            <person name="Chaudhuri R.R."/>
            <person name="La Ragione R."/>
            <person name="Hildebrand F."/>
            <person name="Pallen M.J."/>
        </authorList>
    </citation>
    <scope>NUCLEOTIDE SEQUENCE</scope>
    <source>
        <strain evidence="3">CHK184-25365</strain>
    </source>
</reference>